<dbReference type="GO" id="GO:0006171">
    <property type="term" value="P:cAMP biosynthetic process"/>
    <property type="evidence" value="ECO:0007669"/>
    <property type="project" value="InterPro"/>
</dbReference>
<evidence type="ECO:0000256" key="4">
    <source>
        <dbReference type="ARBA" id="ARBA00022692"/>
    </source>
</evidence>
<dbReference type="PANTHER" id="PTHR34185">
    <property type="entry name" value="DIADENYLATE CYCLASE"/>
    <property type="match status" value="1"/>
</dbReference>
<dbReference type="PROSITE" id="PS51794">
    <property type="entry name" value="DAC"/>
    <property type="match status" value="1"/>
</dbReference>
<dbReference type="GO" id="GO:0005524">
    <property type="term" value="F:ATP binding"/>
    <property type="evidence" value="ECO:0007669"/>
    <property type="project" value="UniProtKB-UniRule"/>
</dbReference>
<dbReference type="InterPro" id="IPR036888">
    <property type="entry name" value="DNA_integrity_DisA_N_sf"/>
</dbReference>
<comment type="caution">
    <text evidence="12">The sequence shown here is derived from an EMBL/GenBank/DDBJ whole genome shotgun (WGS) entry which is preliminary data.</text>
</comment>
<gene>
    <name evidence="10" type="primary">dacA</name>
    <name evidence="12" type="ORF">A9Q93_07845</name>
    <name evidence="13" type="ORF">LX97_00279</name>
</gene>
<evidence type="ECO:0000259" key="11">
    <source>
        <dbReference type="PROSITE" id="PS51794"/>
    </source>
</evidence>
<evidence type="ECO:0000313" key="13">
    <source>
        <dbReference type="EMBL" id="PZX43279.1"/>
    </source>
</evidence>
<dbReference type="HAMAP" id="MF_01499">
    <property type="entry name" value="DacA"/>
    <property type="match status" value="1"/>
</dbReference>
<accession>A0A1Z8AW03</accession>
<keyword evidence="9 10" id="KW-0472">Membrane</keyword>
<dbReference type="InterPro" id="IPR003390">
    <property type="entry name" value="DNA_integrity_scan_DisA_N"/>
</dbReference>
<evidence type="ECO:0000256" key="5">
    <source>
        <dbReference type="ARBA" id="ARBA00022695"/>
    </source>
</evidence>
<dbReference type="Proteomes" id="UP000248584">
    <property type="component" value="Unassembled WGS sequence"/>
</dbReference>
<dbReference type="SUPFAM" id="SSF143597">
    <property type="entry name" value="YojJ-like"/>
    <property type="match status" value="1"/>
</dbReference>
<dbReference type="InterPro" id="IPR050338">
    <property type="entry name" value="DisA"/>
</dbReference>
<name>A0A1Z8AW03_9FLAO</name>
<reference evidence="13 15" key="3">
    <citation type="submission" date="2018-06" db="EMBL/GenBank/DDBJ databases">
        <title>Genomic Encyclopedia of Archaeal and Bacterial Type Strains, Phase II (KMG-II): from individual species to whole genera.</title>
        <authorList>
            <person name="Goeker M."/>
        </authorList>
    </citation>
    <scope>NUCLEOTIDE SEQUENCE [LARGE SCALE GENOMIC DNA]</scope>
    <source>
        <strain evidence="13 15">DSM 17205</strain>
    </source>
</reference>
<keyword evidence="8 10" id="KW-1133">Transmembrane helix</keyword>
<evidence type="ECO:0000313" key="15">
    <source>
        <dbReference type="Proteomes" id="UP000248584"/>
    </source>
</evidence>
<reference evidence="12" key="1">
    <citation type="journal article" date="2017" name="Proc. Natl. Acad. Sci. U.S.A.">
        <title>Simulation of Deepwater Horizon oil plume reveals substrate specialization within a complex community of hydrocarbon degraders.</title>
        <authorList>
            <person name="Hu P."/>
            <person name="Dubinsky E.A."/>
            <person name="Probst A.J."/>
            <person name="Wang J."/>
            <person name="Sieber C.M.K."/>
            <person name="Tom L.M."/>
            <person name="Gardinali P."/>
            <person name="Banfield J.F."/>
            <person name="Atlas R.M."/>
            <person name="Andersen G.L."/>
        </authorList>
    </citation>
    <scope>NUCLEOTIDE SEQUENCE</scope>
    <source>
        <strain evidence="12">35_9_T64</strain>
    </source>
</reference>
<keyword evidence="2 10" id="KW-1003">Cell membrane</keyword>
<keyword evidence="7 10" id="KW-0067">ATP-binding</keyword>
<dbReference type="Pfam" id="PF19293">
    <property type="entry name" value="CdaA_N"/>
    <property type="match status" value="1"/>
</dbReference>
<feature type="transmembrane region" description="Helical" evidence="10">
    <location>
        <begin position="57"/>
        <end position="77"/>
    </location>
</feature>
<evidence type="ECO:0000256" key="2">
    <source>
        <dbReference type="ARBA" id="ARBA00022475"/>
    </source>
</evidence>
<evidence type="ECO:0000256" key="1">
    <source>
        <dbReference type="ARBA" id="ARBA00000877"/>
    </source>
</evidence>
<dbReference type="EMBL" id="MAAX01000119">
    <property type="protein sequence ID" value="OUS14507.1"/>
    <property type="molecule type" value="Genomic_DNA"/>
</dbReference>
<evidence type="ECO:0000256" key="7">
    <source>
        <dbReference type="ARBA" id="ARBA00022840"/>
    </source>
</evidence>
<dbReference type="OMA" id="ILWQGEL"/>
<feature type="domain" description="DAC" evidence="11">
    <location>
        <begin position="78"/>
        <end position="248"/>
    </location>
</feature>
<dbReference type="PANTHER" id="PTHR34185:SF1">
    <property type="entry name" value="DIADENYLATE CYCLASE"/>
    <property type="match status" value="1"/>
</dbReference>
<keyword evidence="6 10" id="KW-0547">Nucleotide-binding</keyword>
<dbReference type="NCBIfam" id="TIGR00159">
    <property type="entry name" value="diadenylate cyclase CdaA"/>
    <property type="match status" value="1"/>
</dbReference>
<evidence type="ECO:0000256" key="9">
    <source>
        <dbReference type="ARBA" id="ARBA00023136"/>
    </source>
</evidence>
<dbReference type="PIRSF" id="PIRSF004793">
    <property type="entry name" value="UCP004793"/>
    <property type="match status" value="1"/>
</dbReference>
<organism evidence="12 14">
    <name type="scientific">Nonlabens dokdonensis</name>
    <dbReference type="NCBI Taxonomy" id="328515"/>
    <lineage>
        <taxon>Bacteria</taxon>
        <taxon>Pseudomonadati</taxon>
        <taxon>Bacteroidota</taxon>
        <taxon>Flavobacteriia</taxon>
        <taxon>Flavobacteriales</taxon>
        <taxon>Flavobacteriaceae</taxon>
        <taxon>Nonlabens</taxon>
    </lineage>
</organism>
<dbReference type="Pfam" id="PF02457">
    <property type="entry name" value="DAC"/>
    <property type="match status" value="1"/>
</dbReference>
<dbReference type="Gene3D" id="3.40.1700.10">
    <property type="entry name" value="DNA integrity scanning protein, DisA, N-terminal domain"/>
    <property type="match status" value="1"/>
</dbReference>
<keyword evidence="5 10" id="KW-0548">Nucleotidyltransferase</keyword>
<evidence type="ECO:0000256" key="6">
    <source>
        <dbReference type="ARBA" id="ARBA00022741"/>
    </source>
</evidence>
<proteinExistence type="inferred from homology"/>
<feature type="transmembrane region" description="Helical" evidence="10">
    <location>
        <begin position="6"/>
        <end position="25"/>
    </location>
</feature>
<dbReference type="RefSeq" id="WP_015361084.1">
    <property type="nucleotide sequence ID" value="NZ_CAJXYO010000007.1"/>
</dbReference>
<dbReference type="Proteomes" id="UP000196102">
    <property type="component" value="Unassembled WGS sequence"/>
</dbReference>
<comment type="catalytic activity">
    <reaction evidence="1 10">
        <text>2 ATP = 3',3'-c-di-AMP + 2 diphosphate</text>
        <dbReference type="Rhea" id="RHEA:35655"/>
        <dbReference type="ChEBI" id="CHEBI:30616"/>
        <dbReference type="ChEBI" id="CHEBI:33019"/>
        <dbReference type="ChEBI" id="CHEBI:71500"/>
        <dbReference type="EC" id="2.7.7.85"/>
    </reaction>
</comment>
<reference evidence="14" key="2">
    <citation type="journal article" date="2017" name="Proc. Natl. Acad. Sci. U.S.A.">
        <title>Simulation of Deepwater Horizon oil plume reveals substrate specialization within a complex community of hydrocarbon-degraders.</title>
        <authorList>
            <person name="Hu P."/>
            <person name="Dubinsky E.A."/>
            <person name="Probst A.J."/>
            <person name="Wang J."/>
            <person name="Sieber C.M.K."/>
            <person name="Tom L.M."/>
            <person name="Gardinali P."/>
            <person name="Banfield J.F."/>
            <person name="Atlas R.M."/>
            <person name="Andersen G.L."/>
        </authorList>
    </citation>
    <scope>NUCLEOTIDE SEQUENCE [LARGE SCALE GENOMIC DNA]</scope>
</reference>
<dbReference type="InterPro" id="IPR045585">
    <property type="entry name" value="CdaA_N"/>
</dbReference>
<evidence type="ECO:0000256" key="3">
    <source>
        <dbReference type="ARBA" id="ARBA00022679"/>
    </source>
</evidence>
<evidence type="ECO:0000256" key="10">
    <source>
        <dbReference type="HAMAP-Rule" id="MF_01499"/>
    </source>
</evidence>
<protein>
    <recommendedName>
        <fullName evidence="10">Diadenylate cyclase</fullName>
        <shortName evidence="10">DAC</shortName>
        <ecNumber evidence="10">2.7.7.85</ecNumber>
    </recommendedName>
    <alternativeName>
        <fullName evidence="10">Cyclic-di-AMP synthase</fullName>
        <shortName evidence="10">c-di-AMP synthase</shortName>
    </alternativeName>
</protein>
<dbReference type="AlphaFoldDB" id="A0A1Z8AW03"/>
<dbReference type="GO" id="GO:0004016">
    <property type="term" value="F:adenylate cyclase activity"/>
    <property type="evidence" value="ECO:0007669"/>
    <property type="project" value="UniProtKB-UniRule"/>
</dbReference>
<sequence length="258" mass="28795">MELPGFRIIDLIDILLVAAVVFYLYRLVKGTAALNIFIGIFIIYLIYQLTVFMKMEMLSQALGAVTGAGVVALIVVFQQEIRRFLLMLGSTQFTSRKRFLKQLRIFQEEKDTNDIVVDEIVKACKKMSATKTGALIGIKRDGSLDFIKNTGDEQDILVNSSIIQSIFYKNSTLHDGAMIVEGNKITATRVILPLSENRKIPQRFGLRHRAALGLTERSSAIAIIVSEETGQISLVQEGAFETYSDTKELVKKIKSLLA</sequence>
<dbReference type="InterPro" id="IPR014046">
    <property type="entry name" value="C-di-AMP_synthase"/>
</dbReference>
<evidence type="ECO:0000313" key="14">
    <source>
        <dbReference type="Proteomes" id="UP000196102"/>
    </source>
</evidence>
<keyword evidence="15" id="KW-1185">Reference proteome</keyword>
<evidence type="ECO:0000256" key="8">
    <source>
        <dbReference type="ARBA" id="ARBA00022989"/>
    </source>
</evidence>
<dbReference type="EMBL" id="QKZR01000001">
    <property type="protein sequence ID" value="PZX43279.1"/>
    <property type="molecule type" value="Genomic_DNA"/>
</dbReference>
<comment type="subunit">
    <text evidence="10">Probably a homodimer.</text>
</comment>
<keyword evidence="3 10" id="KW-0808">Transferase</keyword>
<feature type="transmembrane region" description="Helical" evidence="10">
    <location>
        <begin position="32"/>
        <end position="51"/>
    </location>
</feature>
<evidence type="ECO:0000313" key="12">
    <source>
        <dbReference type="EMBL" id="OUS14507.1"/>
    </source>
</evidence>
<keyword evidence="4 10" id="KW-0812">Transmembrane</keyword>
<dbReference type="GO" id="GO:0106408">
    <property type="term" value="F:diadenylate cyclase activity"/>
    <property type="evidence" value="ECO:0007669"/>
    <property type="project" value="UniProtKB-EC"/>
</dbReference>
<comment type="similarity">
    <text evidence="10">Belongs to the adenylate cyclase family. DacA/CdaA subfamily.</text>
</comment>
<dbReference type="EC" id="2.7.7.85" evidence="10"/>
<comment type="function">
    <text evidence="10">Catalyzes the condensation of 2 ATP molecules into cyclic di-AMP (c-di-AMP), a second messenger used to regulate differing processes in different bacteria.</text>
</comment>
<comment type="caution">
    <text evidence="10">Lacks conserved residue(s) required for the propagation of feature annotation.</text>
</comment>
<dbReference type="InterPro" id="IPR034701">
    <property type="entry name" value="CdaA"/>
</dbReference>